<evidence type="ECO:0000313" key="4">
    <source>
        <dbReference type="EMBL" id="ENI00964.1"/>
    </source>
</evidence>
<evidence type="ECO:0000256" key="1">
    <source>
        <dbReference type="ARBA" id="ARBA00004685"/>
    </source>
</evidence>
<dbReference type="InterPro" id="IPR021765">
    <property type="entry name" value="UstYa-like"/>
</dbReference>
<dbReference type="OrthoDB" id="3687641at2759"/>
<sequence>MFGPDDKYSDATQKSNHERDKLLSDRAGGVFVFVPSPRKYNLPPGIPTQHERNSTGRESHITPKTNLTNEEKDKSRQEHIGHCFDYLRQAIMCSADTTLVGALPESAKSGVFEFDGWGFTHMCRNLEDFNSWVSQY</sequence>
<reference evidence="4 5" key="1">
    <citation type="journal article" date="2012" name="PLoS Pathog.">
        <title>Diverse lifestyles and strategies of plant pathogenesis encoded in the genomes of eighteen Dothideomycetes fungi.</title>
        <authorList>
            <person name="Ohm R.A."/>
            <person name="Feau N."/>
            <person name="Henrissat B."/>
            <person name="Schoch C.L."/>
            <person name="Horwitz B.A."/>
            <person name="Barry K.W."/>
            <person name="Condon B.J."/>
            <person name="Copeland A.C."/>
            <person name="Dhillon B."/>
            <person name="Glaser F."/>
            <person name="Hesse C.N."/>
            <person name="Kosti I."/>
            <person name="LaButti K."/>
            <person name="Lindquist E.A."/>
            <person name="Lucas S."/>
            <person name="Salamov A.A."/>
            <person name="Bradshaw R.E."/>
            <person name="Ciuffetti L."/>
            <person name="Hamelin R.C."/>
            <person name="Kema G.H.J."/>
            <person name="Lawrence C."/>
            <person name="Scott J.A."/>
            <person name="Spatafora J.W."/>
            <person name="Turgeon B.G."/>
            <person name="de Wit P.J.G.M."/>
            <person name="Zhong S."/>
            <person name="Goodwin S.B."/>
            <person name="Grigoriev I.V."/>
        </authorList>
    </citation>
    <scope>NUCLEOTIDE SEQUENCE [LARGE SCALE GENOMIC DNA]</scope>
    <source>
        <strain evidence="5">C4 / ATCC 48331 / race T</strain>
    </source>
</reference>
<evidence type="ECO:0000256" key="3">
    <source>
        <dbReference type="SAM" id="MobiDB-lite"/>
    </source>
</evidence>
<proteinExistence type="inferred from homology"/>
<feature type="region of interest" description="Disordered" evidence="3">
    <location>
        <begin position="1"/>
        <end position="23"/>
    </location>
</feature>
<comment type="pathway">
    <text evidence="1">Mycotoxin biosynthesis.</text>
</comment>
<dbReference type="PANTHER" id="PTHR33365">
    <property type="entry name" value="YALI0B05434P"/>
    <property type="match status" value="1"/>
</dbReference>
<keyword evidence="5" id="KW-1185">Reference proteome</keyword>
<dbReference type="HOGENOM" id="CLU_042941_4_4_1"/>
<feature type="compositionally biased region" description="Basic and acidic residues" evidence="3">
    <location>
        <begin position="49"/>
        <end position="61"/>
    </location>
</feature>
<evidence type="ECO:0000313" key="5">
    <source>
        <dbReference type="Proteomes" id="UP000012338"/>
    </source>
</evidence>
<reference evidence="5" key="2">
    <citation type="journal article" date="2013" name="PLoS Genet.">
        <title>Comparative genome structure, secondary metabolite, and effector coding capacity across Cochliobolus pathogens.</title>
        <authorList>
            <person name="Condon B.J."/>
            <person name="Leng Y."/>
            <person name="Wu D."/>
            <person name="Bushley K.E."/>
            <person name="Ohm R.A."/>
            <person name="Otillar R."/>
            <person name="Martin J."/>
            <person name="Schackwitz W."/>
            <person name="Grimwood J."/>
            <person name="MohdZainudin N."/>
            <person name="Xue C."/>
            <person name="Wang R."/>
            <person name="Manning V.A."/>
            <person name="Dhillon B."/>
            <person name="Tu Z.J."/>
            <person name="Steffenson B.J."/>
            <person name="Salamov A."/>
            <person name="Sun H."/>
            <person name="Lowry S."/>
            <person name="LaButti K."/>
            <person name="Han J."/>
            <person name="Copeland A."/>
            <person name="Lindquist E."/>
            <person name="Barry K."/>
            <person name="Schmutz J."/>
            <person name="Baker S.E."/>
            <person name="Ciuffetti L.M."/>
            <person name="Grigoriev I.V."/>
            <person name="Zhong S."/>
            <person name="Turgeon B.G."/>
        </authorList>
    </citation>
    <scope>NUCLEOTIDE SEQUENCE [LARGE SCALE GENOMIC DNA]</scope>
    <source>
        <strain evidence="5">C4 / ATCC 48331 / race T</strain>
    </source>
</reference>
<accession>N4WKS7</accession>
<feature type="region of interest" description="Disordered" evidence="3">
    <location>
        <begin position="41"/>
        <end position="74"/>
    </location>
</feature>
<evidence type="ECO:0000256" key="2">
    <source>
        <dbReference type="ARBA" id="ARBA00035112"/>
    </source>
</evidence>
<dbReference type="Proteomes" id="UP000012338">
    <property type="component" value="Unassembled WGS sequence"/>
</dbReference>
<gene>
    <name evidence="4" type="ORF">COCC4DRAFT_27212</name>
</gene>
<dbReference type="AlphaFoldDB" id="N4WKS7"/>
<dbReference type="Pfam" id="PF11807">
    <property type="entry name" value="UstYa"/>
    <property type="match status" value="1"/>
</dbReference>
<dbReference type="PANTHER" id="PTHR33365:SF4">
    <property type="entry name" value="CYCLOCHLOROTINE BIOSYNTHESIS PROTEIN O"/>
    <property type="match status" value="1"/>
</dbReference>
<comment type="similarity">
    <text evidence="2">Belongs to the ustYa family.</text>
</comment>
<organism evidence="4 5">
    <name type="scientific">Cochliobolus heterostrophus (strain C4 / ATCC 48331 / race T)</name>
    <name type="common">Southern corn leaf blight fungus</name>
    <name type="synonym">Bipolaris maydis</name>
    <dbReference type="NCBI Taxonomy" id="665024"/>
    <lineage>
        <taxon>Eukaryota</taxon>
        <taxon>Fungi</taxon>
        <taxon>Dikarya</taxon>
        <taxon>Ascomycota</taxon>
        <taxon>Pezizomycotina</taxon>
        <taxon>Dothideomycetes</taxon>
        <taxon>Pleosporomycetidae</taxon>
        <taxon>Pleosporales</taxon>
        <taxon>Pleosporineae</taxon>
        <taxon>Pleosporaceae</taxon>
        <taxon>Bipolaris</taxon>
    </lineage>
</organism>
<dbReference type="GO" id="GO:0043386">
    <property type="term" value="P:mycotoxin biosynthetic process"/>
    <property type="evidence" value="ECO:0007669"/>
    <property type="project" value="InterPro"/>
</dbReference>
<name>N4WKS7_COCH4</name>
<dbReference type="EMBL" id="KB733471">
    <property type="protein sequence ID" value="ENI00964.1"/>
    <property type="molecule type" value="Genomic_DNA"/>
</dbReference>
<protein>
    <submittedName>
        <fullName evidence="4">Uncharacterized protein</fullName>
    </submittedName>
</protein>